<dbReference type="InterPro" id="IPR011009">
    <property type="entry name" value="Kinase-like_dom_sf"/>
</dbReference>
<accession>A0A0C2DA60</accession>
<proteinExistence type="predicted"/>
<dbReference type="SUPFAM" id="SSF56112">
    <property type="entry name" value="Protein kinase-like (PK-like)"/>
    <property type="match status" value="1"/>
</dbReference>
<dbReference type="GO" id="GO:0005524">
    <property type="term" value="F:ATP binding"/>
    <property type="evidence" value="ECO:0007669"/>
    <property type="project" value="InterPro"/>
</dbReference>
<dbReference type="PROSITE" id="PS50011">
    <property type="entry name" value="PROTEIN_KINASE_DOM"/>
    <property type="match status" value="1"/>
</dbReference>
<evidence type="ECO:0000313" key="3">
    <source>
        <dbReference type="Proteomes" id="UP000031599"/>
    </source>
</evidence>
<gene>
    <name evidence="2" type="ORF">DB30_04121</name>
</gene>
<dbReference type="PROSITE" id="PS00109">
    <property type="entry name" value="PROTEIN_KINASE_TYR"/>
    <property type="match status" value="1"/>
</dbReference>
<dbReference type="AlphaFoldDB" id="A0A0C2DA60"/>
<keyword evidence="2" id="KW-0418">Kinase</keyword>
<evidence type="ECO:0000313" key="2">
    <source>
        <dbReference type="EMBL" id="KIG16777.1"/>
    </source>
</evidence>
<dbReference type="Proteomes" id="UP000031599">
    <property type="component" value="Unassembled WGS sequence"/>
</dbReference>
<reference evidence="2 3" key="1">
    <citation type="submission" date="2014-12" db="EMBL/GenBank/DDBJ databases">
        <title>Genome assembly of Enhygromyxa salina DSM 15201.</title>
        <authorList>
            <person name="Sharma G."/>
            <person name="Subramanian S."/>
        </authorList>
    </citation>
    <scope>NUCLEOTIDE SEQUENCE [LARGE SCALE GENOMIC DNA]</scope>
    <source>
        <strain evidence="2 3">DSM 15201</strain>
    </source>
</reference>
<dbReference type="Pfam" id="PF00069">
    <property type="entry name" value="Pkinase"/>
    <property type="match status" value="1"/>
</dbReference>
<name>A0A0C2DA60_9BACT</name>
<dbReference type="InterPro" id="IPR000719">
    <property type="entry name" value="Prot_kinase_dom"/>
</dbReference>
<evidence type="ECO:0000259" key="1">
    <source>
        <dbReference type="PROSITE" id="PS50011"/>
    </source>
</evidence>
<feature type="domain" description="Protein kinase" evidence="1">
    <location>
        <begin position="1"/>
        <end position="128"/>
    </location>
</feature>
<keyword evidence="2" id="KW-0808">Transferase</keyword>
<dbReference type="EMBL" id="JMCC02000032">
    <property type="protein sequence ID" value="KIG16777.1"/>
    <property type="molecule type" value="Genomic_DNA"/>
</dbReference>
<organism evidence="2 3">
    <name type="scientific">Enhygromyxa salina</name>
    <dbReference type="NCBI Taxonomy" id="215803"/>
    <lineage>
        <taxon>Bacteria</taxon>
        <taxon>Pseudomonadati</taxon>
        <taxon>Myxococcota</taxon>
        <taxon>Polyangia</taxon>
        <taxon>Nannocystales</taxon>
        <taxon>Nannocystaceae</taxon>
        <taxon>Enhygromyxa</taxon>
    </lineage>
</organism>
<dbReference type="GO" id="GO:0004674">
    <property type="term" value="F:protein serine/threonine kinase activity"/>
    <property type="evidence" value="ECO:0007669"/>
    <property type="project" value="UniProtKB-KW"/>
</dbReference>
<keyword evidence="2" id="KW-0723">Serine/threonine-protein kinase</keyword>
<dbReference type="Gene3D" id="1.10.510.10">
    <property type="entry name" value="Transferase(Phosphotransferase) domain 1"/>
    <property type="match status" value="1"/>
</dbReference>
<protein>
    <submittedName>
        <fullName evidence="2">Serine/threonine protein kinase</fullName>
    </submittedName>
</protein>
<dbReference type="RefSeq" id="WP_240480229.1">
    <property type="nucleotide sequence ID" value="NZ_JMCC02000032.1"/>
</dbReference>
<comment type="caution">
    <text evidence="2">The sequence shown here is derived from an EMBL/GenBank/DDBJ whole genome shotgun (WGS) entry which is preliminary data.</text>
</comment>
<dbReference type="InterPro" id="IPR008266">
    <property type="entry name" value="Tyr_kinase_AS"/>
</dbReference>
<sequence length="128" mass="13525">MAEQLASALAYVHALTDDSGRALGLVHRDVSPTNVLVSRTGAVKLSDFGIAKGDRTWGRLRKGKYAYMFMNLPRGSPGCAASWGDRSQTAPDGPAWALAGSIARHGLAELTRAGEFSRVAVSPNRASV</sequence>